<organism evidence="3 4">
    <name type="scientific">Clostridium intestinale DSM 6191</name>
    <dbReference type="NCBI Taxonomy" id="1121320"/>
    <lineage>
        <taxon>Bacteria</taxon>
        <taxon>Bacillati</taxon>
        <taxon>Bacillota</taxon>
        <taxon>Clostridia</taxon>
        <taxon>Eubacteriales</taxon>
        <taxon>Clostridiaceae</taxon>
        <taxon>Clostridium</taxon>
    </lineage>
</organism>
<feature type="transmembrane region" description="Helical" evidence="1">
    <location>
        <begin position="53"/>
        <end position="79"/>
    </location>
</feature>
<dbReference type="Pfam" id="PF00595">
    <property type="entry name" value="PDZ"/>
    <property type="match status" value="1"/>
</dbReference>
<dbReference type="Proteomes" id="UP000184241">
    <property type="component" value="Unassembled WGS sequence"/>
</dbReference>
<proteinExistence type="predicted"/>
<evidence type="ECO:0000313" key="3">
    <source>
        <dbReference type="EMBL" id="SHI12073.1"/>
    </source>
</evidence>
<feature type="transmembrane region" description="Helical" evidence="1">
    <location>
        <begin position="261"/>
        <end position="285"/>
    </location>
</feature>
<reference evidence="3 4" key="1">
    <citation type="submission" date="2016-11" db="EMBL/GenBank/DDBJ databases">
        <authorList>
            <person name="Jaros S."/>
            <person name="Januszkiewicz K."/>
            <person name="Wedrychowicz H."/>
        </authorList>
    </citation>
    <scope>NUCLEOTIDE SEQUENCE [LARGE SCALE GENOMIC DNA]</scope>
    <source>
        <strain evidence="3 4">DSM 6191</strain>
    </source>
</reference>
<sequence>MDLTLYTLRSVASAIIGPSIIVVILLGVMFYFKNKKISFMQKMIVGESINSPLELTLSQIVLGIFAGAIGSLLLTYFGIMFNENSRIEWLFLVSMLLMLYKPRFVCFSYSGAIIGALTLILTFIYGDQSPIKLDIVHLVMFVGIIHIVEGFLVIIDGSRGAIPVFTNKNGKILGGFALNRYWSLPIAVLIIMNSSGSYIGTQSVGTPDWWPILNHSYTLDILKTAIIGLFPYYGVVGYSSITFSSTKREKTLLSGSLISLYGILLCGVALIAGLGIAGSIIALIFMPLAHEAMLRLSSYIEEKKSPIYTSDEEGICVLEVAPRSPAFDVGIKSGDKILGINEEIISNEAEIYKIVKESFNDVKLKVKNINGIICDYTLKPDINRRIGVVLVPKMVKQEDAMPLDNDFRSVLEKVRNRKNNKE</sequence>
<evidence type="ECO:0000313" key="4">
    <source>
        <dbReference type="Proteomes" id="UP000184241"/>
    </source>
</evidence>
<dbReference type="AlphaFoldDB" id="A0A1M5YKM3"/>
<dbReference type="PROSITE" id="PS50106">
    <property type="entry name" value="PDZ"/>
    <property type="match status" value="1"/>
</dbReference>
<keyword evidence="1" id="KW-1133">Transmembrane helix</keyword>
<gene>
    <name evidence="3" type="ORF">SAMN02745941_02055</name>
</gene>
<feature type="transmembrane region" description="Helical" evidence="1">
    <location>
        <begin position="181"/>
        <end position="200"/>
    </location>
</feature>
<evidence type="ECO:0000259" key="2">
    <source>
        <dbReference type="PROSITE" id="PS50106"/>
    </source>
</evidence>
<dbReference type="RefSeq" id="WP_073019181.1">
    <property type="nucleotide sequence ID" value="NZ_FQXU01000006.1"/>
</dbReference>
<dbReference type="EMBL" id="FQXU01000006">
    <property type="protein sequence ID" value="SHI12073.1"/>
    <property type="molecule type" value="Genomic_DNA"/>
</dbReference>
<dbReference type="SMART" id="SM00228">
    <property type="entry name" value="PDZ"/>
    <property type="match status" value="1"/>
</dbReference>
<feature type="transmembrane region" description="Helical" evidence="1">
    <location>
        <begin position="12"/>
        <end position="32"/>
    </location>
</feature>
<protein>
    <recommendedName>
        <fullName evidence="2">PDZ domain-containing protein</fullName>
    </recommendedName>
</protein>
<dbReference type="InterPro" id="IPR001478">
    <property type="entry name" value="PDZ"/>
</dbReference>
<accession>A0A1M5YKM3</accession>
<keyword evidence="1" id="KW-0472">Membrane</keyword>
<dbReference type="Gene3D" id="2.30.42.10">
    <property type="match status" value="1"/>
</dbReference>
<feature type="domain" description="PDZ" evidence="2">
    <location>
        <begin position="314"/>
        <end position="370"/>
    </location>
</feature>
<dbReference type="InterPro" id="IPR036034">
    <property type="entry name" value="PDZ_sf"/>
</dbReference>
<name>A0A1M5YKM3_9CLOT</name>
<evidence type="ECO:0000256" key="1">
    <source>
        <dbReference type="SAM" id="Phobius"/>
    </source>
</evidence>
<feature type="transmembrane region" description="Helical" evidence="1">
    <location>
        <begin position="221"/>
        <end position="241"/>
    </location>
</feature>
<feature type="transmembrane region" description="Helical" evidence="1">
    <location>
        <begin position="99"/>
        <end position="123"/>
    </location>
</feature>
<dbReference type="SUPFAM" id="SSF50156">
    <property type="entry name" value="PDZ domain-like"/>
    <property type="match status" value="1"/>
</dbReference>
<keyword evidence="1" id="KW-0812">Transmembrane</keyword>
<feature type="transmembrane region" description="Helical" evidence="1">
    <location>
        <begin position="135"/>
        <end position="155"/>
    </location>
</feature>